<reference evidence="1 2" key="1">
    <citation type="submission" date="2019-09" db="EMBL/GenBank/DDBJ databases">
        <title>Bifidobacterium canis sp. nov., isolated from the digestive tract of German Shepherd dog puppy.</title>
        <authorList>
            <person name="Bunesova V."/>
        </authorList>
    </citation>
    <scope>NUCLEOTIDE SEQUENCE [LARGE SCALE GENOMIC DNA]</scope>
    <source>
        <strain evidence="1 2">GSD1FS</strain>
    </source>
</reference>
<dbReference type="Proteomes" id="UP000487882">
    <property type="component" value="Unassembled WGS sequence"/>
</dbReference>
<accession>A0A7K1J6Y8</accession>
<gene>
    <name evidence="1" type="ORF">GSD1FS_1794</name>
</gene>
<dbReference type="AlphaFoldDB" id="A0A7K1J6Y8"/>
<sequence length="38" mass="4342">MIPDVDVRALDDTALWERIARCARSQGMWAPDGGRQQR</sequence>
<proteinExistence type="predicted"/>
<keyword evidence="2" id="KW-1185">Reference proteome</keyword>
<comment type="caution">
    <text evidence="1">The sequence shown here is derived from an EMBL/GenBank/DDBJ whole genome shotgun (WGS) entry which is preliminary data.</text>
</comment>
<evidence type="ECO:0000313" key="2">
    <source>
        <dbReference type="Proteomes" id="UP000487882"/>
    </source>
</evidence>
<name>A0A7K1J6Y8_9BIFI</name>
<dbReference type="EMBL" id="WNLP01000010">
    <property type="protein sequence ID" value="MUH60423.1"/>
    <property type="molecule type" value="Genomic_DNA"/>
</dbReference>
<organism evidence="1 2">
    <name type="scientific">Bifidobacterium canis</name>
    <dbReference type="NCBI Taxonomy" id="2610880"/>
    <lineage>
        <taxon>Bacteria</taxon>
        <taxon>Bacillati</taxon>
        <taxon>Actinomycetota</taxon>
        <taxon>Actinomycetes</taxon>
        <taxon>Bifidobacteriales</taxon>
        <taxon>Bifidobacteriaceae</taxon>
        <taxon>Bifidobacterium</taxon>
    </lineage>
</organism>
<evidence type="ECO:0000313" key="1">
    <source>
        <dbReference type="EMBL" id="MUH60423.1"/>
    </source>
</evidence>
<protein>
    <submittedName>
        <fullName evidence="1">Uncharacterized protein</fullName>
    </submittedName>
</protein>